<dbReference type="EMBL" id="CP015614">
    <property type="protein sequence ID" value="ANF54260.1"/>
    <property type="molecule type" value="Genomic_DNA"/>
</dbReference>
<organism evidence="1 2">
    <name type="scientific">Brevundimonas naejangsanensis</name>
    <dbReference type="NCBI Taxonomy" id="588932"/>
    <lineage>
        <taxon>Bacteria</taxon>
        <taxon>Pseudomonadati</taxon>
        <taxon>Pseudomonadota</taxon>
        <taxon>Alphaproteobacteria</taxon>
        <taxon>Caulobacterales</taxon>
        <taxon>Caulobacteraceae</taxon>
        <taxon>Brevundimonas</taxon>
    </lineage>
</organism>
<evidence type="ECO:0008006" key="3">
    <source>
        <dbReference type="Google" id="ProtNLM"/>
    </source>
</evidence>
<keyword evidence="2" id="KW-1185">Reference proteome</keyword>
<evidence type="ECO:0000313" key="2">
    <source>
        <dbReference type="Proteomes" id="UP000077603"/>
    </source>
</evidence>
<dbReference type="STRING" id="588932.DA69_05600"/>
<dbReference type="eggNOG" id="COG0589">
    <property type="taxonomic scope" value="Bacteria"/>
</dbReference>
<dbReference type="RefSeq" id="WP_025977047.1">
    <property type="nucleotide sequence ID" value="NZ_CP015614.1"/>
</dbReference>
<dbReference type="AlphaFoldDB" id="A0A172Y4W6"/>
<dbReference type="OrthoDB" id="9804721at2"/>
<protein>
    <recommendedName>
        <fullName evidence="3">Universal stress protein</fullName>
    </recommendedName>
</protein>
<evidence type="ECO:0000313" key="1">
    <source>
        <dbReference type="EMBL" id="ANF54260.1"/>
    </source>
</evidence>
<dbReference type="KEGG" id="bne:DA69_05600"/>
<accession>A0A172Y4W6</accession>
<gene>
    <name evidence="1" type="ORF">DA69_05600</name>
</gene>
<sequence length="285" mass="29830">MGLKLIVVLASGRERDERAINFGAQMAVEHDAKVEILPVYSDSAADMIAMGAAVGATLSQTVIDELLAAEGEVQRRIETVARLVAAKRGAAFGFGDGGSRISVLARKLQPALALARRTALADLVVLAHDQSGDSPMRRHLGEVLLNLGAPVLVARGDGGVAGAAAIAWDGSPQAGRAIRASLPMLQRASSVHVVQCPTGLDFQVNDPHIGRLKDYLDLYGVGIDDVELAEGDDEGAALLSLAQSRGATLFVAGAWGRSRVRETIFGGATRTFLQKDDGPSLLLAH</sequence>
<dbReference type="SUPFAM" id="SSF52402">
    <property type="entry name" value="Adenine nucleotide alpha hydrolases-like"/>
    <property type="match status" value="2"/>
</dbReference>
<dbReference type="Proteomes" id="UP000077603">
    <property type="component" value="Chromosome"/>
</dbReference>
<name>A0A172Y4W6_9CAUL</name>
<reference evidence="1 2" key="1">
    <citation type="journal article" date="2014" name="Genome Announc.">
        <title>Genome Sequence of a Promising Hydrogen-Producing Facultative Anaerobic Bacterium, Brevundimonas naejangsanensis Strain B1.</title>
        <authorList>
            <person name="Su H."/>
            <person name="Zhang T."/>
            <person name="Bao M."/>
            <person name="Jiang Y."/>
            <person name="Wang Y."/>
            <person name="Tan T."/>
        </authorList>
    </citation>
    <scope>NUCLEOTIDE SEQUENCE [LARGE SCALE GENOMIC DNA]</scope>
    <source>
        <strain evidence="1 2">B1</strain>
    </source>
</reference>
<dbReference type="Gene3D" id="3.40.50.12370">
    <property type="match status" value="1"/>
</dbReference>
<proteinExistence type="predicted"/>